<evidence type="ECO:0000313" key="1">
    <source>
        <dbReference type="EMBL" id="QDQ28328.1"/>
    </source>
</evidence>
<accession>A0A516SJU3</accession>
<dbReference type="OrthoDB" id="9153016at2"/>
<dbReference type="RefSeq" id="WP_144279711.1">
    <property type="nucleotide sequence ID" value="NZ_CP041730.1"/>
</dbReference>
<protein>
    <submittedName>
        <fullName evidence="1">Uncharacterized protein</fullName>
    </submittedName>
</protein>
<name>A0A516SJU3_9NEIS</name>
<dbReference type="KEGG" id="cari:FNU76_19325"/>
<evidence type="ECO:0000313" key="2">
    <source>
        <dbReference type="Proteomes" id="UP000317550"/>
    </source>
</evidence>
<proteinExistence type="predicted"/>
<reference evidence="2" key="1">
    <citation type="submission" date="2019-07" db="EMBL/GenBank/DDBJ databases">
        <title>Chitinimonas sp. nov., isolated from Ny-Alesund, arctica soil.</title>
        <authorList>
            <person name="Xu Q."/>
            <person name="Peng F."/>
        </authorList>
    </citation>
    <scope>NUCLEOTIDE SEQUENCE [LARGE SCALE GENOMIC DNA]</scope>
    <source>
        <strain evidence="2">R3-44</strain>
    </source>
</reference>
<gene>
    <name evidence="1" type="ORF">FNU76_19325</name>
</gene>
<keyword evidence="2" id="KW-1185">Reference proteome</keyword>
<organism evidence="1 2">
    <name type="scientific">Chitinimonas arctica</name>
    <dbReference type="NCBI Taxonomy" id="2594795"/>
    <lineage>
        <taxon>Bacteria</taxon>
        <taxon>Pseudomonadati</taxon>
        <taxon>Pseudomonadota</taxon>
        <taxon>Betaproteobacteria</taxon>
        <taxon>Neisseriales</taxon>
        <taxon>Chitinibacteraceae</taxon>
        <taxon>Chitinimonas</taxon>
    </lineage>
</organism>
<dbReference type="Proteomes" id="UP000317550">
    <property type="component" value="Chromosome"/>
</dbReference>
<sequence>MEKIFNFLLGRADFCPFETRIIEEVKARLNERAASLLQRQMEAINKVQRLADGKEVNLYQMRFGKPAFDESLRFPNTGEEALLASVNLIAPGKQAKLKAEVWLANGRLFSLAFNKAPKQFFAGSDLKTVQPEIADVKIWFDPLSPSPAGFVDESMLPAWLLNDGRSLADTESLRAPLPQSEQAAYIARVDAQLPQDYLELIARTEGLTLASAVVYGLAKVREVIFPEANYYILADIEGVGALAVKSGNQSAELYRLDYENSTTQKIGTSFQKAVTELVMPR</sequence>
<dbReference type="EMBL" id="CP041730">
    <property type="protein sequence ID" value="QDQ28328.1"/>
    <property type="molecule type" value="Genomic_DNA"/>
</dbReference>
<dbReference type="AlphaFoldDB" id="A0A516SJU3"/>